<evidence type="ECO:0000313" key="6">
    <source>
        <dbReference type="Proteomes" id="UP001205311"/>
    </source>
</evidence>
<dbReference type="Pfam" id="PF00271">
    <property type="entry name" value="Helicase_C"/>
    <property type="match status" value="1"/>
</dbReference>
<evidence type="ECO:0000256" key="2">
    <source>
        <dbReference type="ARBA" id="ARBA00022840"/>
    </source>
</evidence>
<dbReference type="Proteomes" id="UP001205311">
    <property type="component" value="Unassembled WGS sequence"/>
</dbReference>
<dbReference type="Gene3D" id="3.30.420.10">
    <property type="entry name" value="Ribonuclease H-like superfamily/Ribonuclease H"/>
    <property type="match status" value="1"/>
</dbReference>
<evidence type="ECO:0000259" key="3">
    <source>
        <dbReference type="PROSITE" id="PS51192"/>
    </source>
</evidence>
<keyword evidence="6" id="KW-1185">Reference proteome</keyword>
<dbReference type="InterPro" id="IPR006054">
    <property type="entry name" value="DnaQ"/>
</dbReference>
<name>A0ABT1HU92_STRSD</name>
<dbReference type="InterPro" id="IPR052511">
    <property type="entry name" value="ATP-dep_Helicase"/>
</dbReference>
<feature type="domain" description="Helicase ATP-binding" evidence="3">
    <location>
        <begin position="47"/>
        <end position="229"/>
    </location>
</feature>
<gene>
    <name evidence="5" type="ORF">LX15_002796</name>
</gene>
<feature type="domain" description="Helicase C-terminal" evidence="4">
    <location>
        <begin position="272"/>
        <end position="441"/>
    </location>
</feature>
<dbReference type="EMBL" id="JAMTCP010000013">
    <property type="protein sequence ID" value="MCP2259095.1"/>
    <property type="molecule type" value="Genomic_DNA"/>
</dbReference>
<dbReference type="SUPFAM" id="SSF52540">
    <property type="entry name" value="P-loop containing nucleoside triphosphate hydrolases"/>
    <property type="match status" value="1"/>
</dbReference>
<evidence type="ECO:0000256" key="1">
    <source>
        <dbReference type="ARBA" id="ARBA00022741"/>
    </source>
</evidence>
<dbReference type="CDD" id="cd18796">
    <property type="entry name" value="SF2_C_LHR"/>
    <property type="match status" value="1"/>
</dbReference>
<protein>
    <submittedName>
        <fullName evidence="5">ATP-dependent helicase Lhr and Lhr-like helicase</fullName>
    </submittedName>
</protein>
<dbReference type="PANTHER" id="PTHR47962:SF5">
    <property type="entry name" value="ATP-DEPENDENT HELICASE LHR-RELATED"/>
    <property type="match status" value="1"/>
</dbReference>
<evidence type="ECO:0000313" key="5">
    <source>
        <dbReference type="EMBL" id="MCP2259095.1"/>
    </source>
</evidence>
<dbReference type="InterPro" id="IPR014001">
    <property type="entry name" value="Helicase_ATP-bd"/>
</dbReference>
<dbReference type="Pfam" id="PF00929">
    <property type="entry name" value="RNase_T"/>
    <property type="match status" value="1"/>
</dbReference>
<dbReference type="SMART" id="SM00490">
    <property type="entry name" value="HELICc"/>
    <property type="match status" value="1"/>
</dbReference>
<reference evidence="5 6" key="1">
    <citation type="submission" date="2022-06" db="EMBL/GenBank/DDBJ databases">
        <title>Genomic Encyclopedia of Archaeal and Bacterial Type Strains, Phase II (KMG-II): from individual species to whole genera.</title>
        <authorList>
            <person name="Goeker M."/>
        </authorList>
    </citation>
    <scope>NUCLEOTIDE SEQUENCE [LARGE SCALE GENOMIC DNA]</scope>
    <source>
        <strain evidence="5 6">DSM 40477</strain>
    </source>
</reference>
<keyword evidence="1" id="KW-0547">Nucleotide-binding</keyword>
<dbReference type="InterPro" id="IPR013520">
    <property type="entry name" value="Ribonucl_H"/>
</dbReference>
<dbReference type="Pfam" id="PF00270">
    <property type="entry name" value="DEAD"/>
    <property type="match status" value="1"/>
</dbReference>
<dbReference type="PANTHER" id="PTHR47962">
    <property type="entry name" value="ATP-DEPENDENT HELICASE LHR-RELATED-RELATED"/>
    <property type="match status" value="1"/>
</dbReference>
<dbReference type="SMART" id="SM00479">
    <property type="entry name" value="EXOIII"/>
    <property type="match status" value="1"/>
</dbReference>
<dbReference type="InterPro" id="IPR027417">
    <property type="entry name" value="P-loop_NTPase"/>
</dbReference>
<dbReference type="SMART" id="SM00487">
    <property type="entry name" value="DEXDc"/>
    <property type="match status" value="1"/>
</dbReference>
<accession>A0ABT1HU92</accession>
<comment type="caution">
    <text evidence="5">The sequence shown here is derived from an EMBL/GenBank/DDBJ whole genome shotgun (WGS) entry which is preliminary data.</text>
</comment>
<evidence type="ECO:0000259" key="4">
    <source>
        <dbReference type="PROSITE" id="PS51194"/>
    </source>
</evidence>
<dbReference type="RefSeq" id="WP_253670004.1">
    <property type="nucleotide sequence ID" value="NZ_JAMTCP010000013.1"/>
</dbReference>
<organism evidence="5 6">
    <name type="scientific">Streptoalloteichus tenebrarius (strain ATCC 17920 / DSM 40477 / JCM 4838 / CBS 697.72 / NBRC 16177 / NCIMB 11028 / NRRL B-12390 / A12253. 1 / ISP 5477)</name>
    <name type="common">Streptomyces tenebrarius</name>
    <dbReference type="NCBI Taxonomy" id="1933"/>
    <lineage>
        <taxon>Bacteria</taxon>
        <taxon>Bacillati</taxon>
        <taxon>Actinomycetota</taxon>
        <taxon>Actinomycetes</taxon>
        <taxon>Pseudonocardiales</taxon>
        <taxon>Pseudonocardiaceae</taxon>
        <taxon>Streptoalloteichus</taxon>
    </lineage>
</organism>
<dbReference type="PROSITE" id="PS51194">
    <property type="entry name" value="HELICASE_CTER"/>
    <property type="match status" value="1"/>
</dbReference>
<dbReference type="CDD" id="cd06127">
    <property type="entry name" value="DEDDh"/>
    <property type="match status" value="1"/>
</dbReference>
<dbReference type="InterPro" id="IPR011545">
    <property type="entry name" value="DEAD/DEAH_box_helicase_dom"/>
</dbReference>
<dbReference type="NCBIfam" id="TIGR00573">
    <property type="entry name" value="dnaq"/>
    <property type="match status" value="1"/>
</dbReference>
<dbReference type="PROSITE" id="PS51192">
    <property type="entry name" value="HELICASE_ATP_BIND_1"/>
    <property type="match status" value="1"/>
</dbReference>
<proteinExistence type="predicted"/>
<keyword evidence="2" id="KW-0067">ATP-binding</keyword>
<dbReference type="SUPFAM" id="SSF53098">
    <property type="entry name" value="Ribonuclease H-like"/>
    <property type="match status" value="1"/>
</dbReference>
<sequence>MSSPPSVSETAFRGSSSHFALLHRKVQRWVHAQRWQRLNDVQEAAIPHVLEGRDDVVISAATAAGKTEAAFLPICSALLADERGGGPGIRALSVSPLKALINDQHRRLDELCEHLDIPVHRWHGDVASAAKSRVLAAPNGILLITPESLEAMFVLRGHDVGRIFRALRWVVIDEMHSFMGTERGAQLQSLLHRVELATRRRVPRIGLSATLSDMASAAEFLRPGQGDEVRVLASEHGGGEVRLQVRGYLNTASKPAPPEDGEPVAEGSSTRQIADHLFRALRGRNNLVFVNRRSEAELYADRLRTLSEDHQVPNEFFPHHGSLAKGVREHVEERLRGGRPTTAVCTSSLEMGIDIGTVASVAQIGAPPSVSSLRQRLGRSGRRGEPAVLRLYVAADEVVADTPPQDQLRAELFQAVAMIDLLGRRWYEPADASSLHLSTLVQQVLSVIAEHQGARAAELFRTLCGSGPFRHVDRSVFVELLRDLGAADLVRQEPDGLLLLGRTGERLVEHFSFYSAFATREEYRLVNGPRTLGTLPVAFPTPVGSLLIFAGRRWRVVSIDDQAKLIEVELAHGGRAPTFLGLAAEVHDEVRRRMRLWYESDVVPAYLDAGAQRLLDEGRDAYRRLRLARDPAVAHGDETVVFPWLGDRILNTLVVWLTKSGFDTARDGVALTVSHSTPAQLRHAFQQMLTDDGTTAEDLAASVPNTIVDKHDEHLGDQLRVRAYAAGHLDLAGARAALADMLERMPEHDVDPVTGARRAVPALVPTTGFLPYAVVDLETTGLVRGKDRIVEIAVVRLAPDGSVLREWTSLVNPGRRISAQEIHGIRAEHLAGAPTFADIVPIIAEHLGGAVLVAHNAPFDRGFLEAEFARAGVALPPTPVLCTMKLDQRVHRSGRRGLQECCAAVGLTGFADGQRHRALPDARATAALLQHHLLANRSAVRSLTDW</sequence>
<dbReference type="InterPro" id="IPR001650">
    <property type="entry name" value="Helicase_C-like"/>
</dbReference>
<dbReference type="InterPro" id="IPR012337">
    <property type="entry name" value="RNaseH-like_sf"/>
</dbReference>
<dbReference type="Gene3D" id="3.40.50.300">
    <property type="entry name" value="P-loop containing nucleotide triphosphate hydrolases"/>
    <property type="match status" value="2"/>
</dbReference>
<dbReference type="InterPro" id="IPR036397">
    <property type="entry name" value="RNaseH_sf"/>
</dbReference>